<sequence>MTDLRLDLLEKWANEQLDTQDISLSPVSGDASFRRYFRCQVNQQSYIVVDAPPTHEDSRPFVAIAEAYLKAGIKVPELISVDLEQGMMLLSDFGDTLLLSELNEQTAGFLYSHALQLLPQVIRVTETAEGQLPPFDEALLAREMALFPDWLLNKHLGISLDDEERDLVDEAFALLIENSLQQPQGGVHRDYHSRNLMVCEDGLGVIDFQDAVVGPVTYDAVSLLRDCYVRWPDALVYELLARWQDLLVAEELLAPEIDEDTFRRWFDLMGVQRHLKAAGIFARLYHRDGKDGYLPDVPRTVQYIVDIAGCYPELSEFANWVEQRVLSELNKS</sequence>
<dbReference type="Gene3D" id="3.90.1200.10">
    <property type="match status" value="1"/>
</dbReference>
<evidence type="ECO:0000313" key="5">
    <source>
        <dbReference type="Proteomes" id="UP001597380"/>
    </source>
</evidence>
<keyword evidence="5" id="KW-1185">Reference proteome</keyword>
<evidence type="ECO:0000256" key="1">
    <source>
        <dbReference type="ARBA" id="ARBA00022741"/>
    </source>
</evidence>
<dbReference type="PANTHER" id="PTHR33540:SF1">
    <property type="entry name" value="N-ACETYLMURAMATE_N-ACETYLGLUCOSAMINE KINASE"/>
    <property type="match status" value="1"/>
</dbReference>
<dbReference type="RefSeq" id="WP_345339335.1">
    <property type="nucleotide sequence ID" value="NZ_BAABLI010000008.1"/>
</dbReference>
<keyword evidence="1" id="KW-0547">Nucleotide-binding</keyword>
<dbReference type="Proteomes" id="UP001597380">
    <property type="component" value="Unassembled WGS sequence"/>
</dbReference>
<gene>
    <name evidence="4" type="ORF">ACFSJ3_09855</name>
</gene>
<proteinExistence type="predicted"/>
<protein>
    <submittedName>
        <fullName evidence="4">Aminoglycoside phosphotransferase family protein</fullName>
    </submittedName>
</protein>
<dbReference type="PANTHER" id="PTHR33540">
    <property type="entry name" value="TRNA THREONYLCARBAMOYLADENOSINE BIOSYNTHESIS PROTEIN TSAE"/>
    <property type="match status" value="1"/>
</dbReference>
<evidence type="ECO:0000259" key="3">
    <source>
        <dbReference type="Pfam" id="PF01636"/>
    </source>
</evidence>
<evidence type="ECO:0000313" key="4">
    <source>
        <dbReference type="EMBL" id="MFD2096286.1"/>
    </source>
</evidence>
<dbReference type="EMBL" id="JBHUHT010000012">
    <property type="protein sequence ID" value="MFD2096286.1"/>
    <property type="molecule type" value="Genomic_DNA"/>
</dbReference>
<dbReference type="Gene3D" id="3.30.200.20">
    <property type="entry name" value="Phosphorylase Kinase, domain 1"/>
    <property type="match status" value="1"/>
</dbReference>
<comment type="caution">
    <text evidence="4">The sequence shown here is derived from an EMBL/GenBank/DDBJ whole genome shotgun (WGS) entry which is preliminary data.</text>
</comment>
<feature type="domain" description="Aminoglycoside phosphotransferase" evidence="3">
    <location>
        <begin position="24"/>
        <end position="243"/>
    </location>
</feature>
<dbReference type="Pfam" id="PF01636">
    <property type="entry name" value="APH"/>
    <property type="match status" value="1"/>
</dbReference>
<evidence type="ECO:0000256" key="2">
    <source>
        <dbReference type="ARBA" id="ARBA00022840"/>
    </source>
</evidence>
<reference evidence="5" key="1">
    <citation type="journal article" date="2019" name="Int. J. Syst. Evol. Microbiol.">
        <title>The Global Catalogue of Microorganisms (GCM) 10K type strain sequencing project: providing services to taxonomists for standard genome sequencing and annotation.</title>
        <authorList>
            <consortium name="The Broad Institute Genomics Platform"/>
            <consortium name="The Broad Institute Genome Sequencing Center for Infectious Disease"/>
            <person name="Wu L."/>
            <person name="Ma J."/>
        </authorList>
    </citation>
    <scope>NUCLEOTIDE SEQUENCE [LARGE SCALE GENOMIC DNA]</scope>
    <source>
        <strain evidence="5">CGMCC 1.10992</strain>
    </source>
</reference>
<organism evidence="4 5">
    <name type="scientific">Corallincola platygyrae</name>
    <dbReference type="NCBI Taxonomy" id="1193278"/>
    <lineage>
        <taxon>Bacteria</taxon>
        <taxon>Pseudomonadati</taxon>
        <taxon>Pseudomonadota</taxon>
        <taxon>Gammaproteobacteria</taxon>
        <taxon>Alteromonadales</taxon>
        <taxon>Psychromonadaceae</taxon>
        <taxon>Corallincola</taxon>
    </lineage>
</organism>
<dbReference type="InterPro" id="IPR002575">
    <property type="entry name" value="Aminoglycoside_PTrfase"/>
</dbReference>
<dbReference type="InterPro" id="IPR011009">
    <property type="entry name" value="Kinase-like_dom_sf"/>
</dbReference>
<dbReference type="SUPFAM" id="SSF56112">
    <property type="entry name" value="Protein kinase-like (PK-like)"/>
    <property type="match status" value="1"/>
</dbReference>
<keyword evidence="2" id="KW-0067">ATP-binding</keyword>
<name>A0ABW4XLB3_9GAMM</name>
<accession>A0ABW4XLB3</accession>